<evidence type="ECO:0000313" key="2">
    <source>
        <dbReference type="Proteomes" id="UP001148838"/>
    </source>
</evidence>
<sequence length="101" mass="11028">MVQSSSATCKKLAGYTNECHPALNFWKVVQNLDPTLAVPEKISSVFTSGNLKRFSAIDVLVEEISTYAAMVHGENSVAAGASKFWSFTFLLQNIKPTMQPS</sequence>
<protein>
    <recommendedName>
        <fullName evidence="3">Per a allergen</fullName>
    </recommendedName>
</protein>
<comment type="caution">
    <text evidence="1">The sequence shown here is derived from an EMBL/GenBank/DDBJ whole genome shotgun (WGS) entry which is preliminary data.</text>
</comment>
<reference evidence="1 2" key="1">
    <citation type="journal article" date="2022" name="Allergy">
        <title>Genome assembly and annotation of Periplaneta americana reveal a comprehensive cockroach allergen profile.</title>
        <authorList>
            <person name="Wang L."/>
            <person name="Xiong Q."/>
            <person name="Saelim N."/>
            <person name="Wang L."/>
            <person name="Nong W."/>
            <person name="Wan A.T."/>
            <person name="Shi M."/>
            <person name="Liu X."/>
            <person name="Cao Q."/>
            <person name="Hui J.H.L."/>
            <person name="Sookrung N."/>
            <person name="Leung T.F."/>
            <person name="Tungtrongchitr A."/>
            <person name="Tsui S.K.W."/>
        </authorList>
    </citation>
    <scope>NUCLEOTIDE SEQUENCE [LARGE SCALE GENOMIC DNA]</scope>
    <source>
        <strain evidence="1">PWHHKU_190912</strain>
    </source>
</reference>
<proteinExistence type="predicted"/>
<dbReference type="Proteomes" id="UP001148838">
    <property type="component" value="Unassembled WGS sequence"/>
</dbReference>
<gene>
    <name evidence="1" type="ORF">ANN_13708</name>
</gene>
<organism evidence="1 2">
    <name type="scientific">Periplaneta americana</name>
    <name type="common">American cockroach</name>
    <name type="synonym">Blatta americana</name>
    <dbReference type="NCBI Taxonomy" id="6978"/>
    <lineage>
        <taxon>Eukaryota</taxon>
        <taxon>Metazoa</taxon>
        <taxon>Ecdysozoa</taxon>
        <taxon>Arthropoda</taxon>
        <taxon>Hexapoda</taxon>
        <taxon>Insecta</taxon>
        <taxon>Pterygota</taxon>
        <taxon>Neoptera</taxon>
        <taxon>Polyneoptera</taxon>
        <taxon>Dictyoptera</taxon>
        <taxon>Blattodea</taxon>
        <taxon>Blattoidea</taxon>
        <taxon>Blattidae</taxon>
        <taxon>Blattinae</taxon>
        <taxon>Periplaneta</taxon>
    </lineage>
</organism>
<dbReference type="EMBL" id="JAJSOF020000019">
    <property type="protein sequence ID" value="KAJ4437770.1"/>
    <property type="molecule type" value="Genomic_DNA"/>
</dbReference>
<evidence type="ECO:0008006" key="3">
    <source>
        <dbReference type="Google" id="ProtNLM"/>
    </source>
</evidence>
<accession>A0ABQ8SUA1</accession>
<evidence type="ECO:0000313" key="1">
    <source>
        <dbReference type="EMBL" id="KAJ4437770.1"/>
    </source>
</evidence>
<name>A0ABQ8SUA1_PERAM</name>
<keyword evidence="2" id="KW-1185">Reference proteome</keyword>